<feature type="repeat" description="PPR" evidence="2">
    <location>
        <begin position="456"/>
        <end position="490"/>
    </location>
</feature>
<dbReference type="Pfam" id="PF13041">
    <property type="entry name" value="PPR_2"/>
    <property type="match status" value="2"/>
</dbReference>
<accession>A0A835PDL9</accession>
<sequence length="684" mass="77667">MARSSPIFQVVASNLSLSNSSFFSFLLHSCIKSKSLHDARRIHARILKTQFVSKVFIQNKLIEAYAKCGSLVDAQKLFDQMLHRNTFTWNNLIGALLGSEKVEEAEWFFRSMPMTDQCSWNLMVSGLAQHGWLKDSLKYFNRMHSENFVLNGYCFSSALSACAGLIDMKVGIQIHALVWKSPFAYDVYMGSSLVDMYSKCRRPSDAVRVFEGIPERNVVSWNCLITCFEQNGPVSEALVLFRRMLAYGVEYDEVTLASIVSACASLELIREGVQIHAQAIKSEYYSKDLIFCNALVDMYAKCNKVNTARKIFDRLLVKSMVSVTTMLTGYAKALKVDDARLMFMKMLEKNIVAWNALIAGYTRNGENEESLRLFVRLKKEGIWPSHYTFGNILNACANLADLLLGQQVHAHVLKHGFQFQDGLEPDIFVGNALLDMYHKCGIIDEAGKVFERMAKDRVSWNAMIVGYAQNGRGEEAISLYKRMLLIETPDHVTMIGVLSGCSHAGLVEEGSKYLLSMCEDHGLILSRDHYTCIIDLLGRAGQFDYLEKFIQEMPIVPDSVIWSSLLSTCRLHDNIELGERVAQRLLELDKENSGPYILLSNMYAKMGRWTDAVGVRKLMKQRQVVKKPGCSWIEIRAKVHVFMVKDKSHPMRKEIFRILRFLQMHMARIGSNFAMEISSNTLCN</sequence>
<dbReference type="PANTHER" id="PTHR47926">
    <property type="entry name" value="PENTATRICOPEPTIDE REPEAT-CONTAINING PROTEIN"/>
    <property type="match status" value="1"/>
</dbReference>
<dbReference type="GO" id="GO:0003723">
    <property type="term" value="F:RNA binding"/>
    <property type="evidence" value="ECO:0007669"/>
    <property type="project" value="InterPro"/>
</dbReference>
<dbReference type="FunFam" id="1.25.40.10:FF:000073">
    <property type="entry name" value="Pentatricopeptide repeat-containing protein chloroplastic"/>
    <property type="match status" value="1"/>
</dbReference>
<dbReference type="GO" id="GO:0009451">
    <property type="term" value="P:RNA modification"/>
    <property type="evidence" value="ECO:0007669"/>
    <property type="project" value="InterPro"/>
</dbReference>
<dbReference type="AlphaFoldDB" id="A0A835PDL9"/>
<dbReference type="Gene3D" id="1.25.40.10">
    <property type="entry name" value="Tetratricopeptide repeat domain"/>
    <property type="match status" value="4"/>
</dbReference>
<dbReference type="SUPFAM" id="SSF48452">
    <property type="entry name" value="TPR-like"/>
    <property type="match status" value="2"/>
</dbReference>
<feature type="repeat" description="PPR" evidence="2">
    <location>
        <begin position="217"/>
        <end position="251"/>
    </location>
</feature>
<dbReference type="EMBL" id="JADCNL010000136">
    <property type="protein sequence ID" value="KAG0450089.1"/>
    <property type="molecule type" value="Genomic_DNA"/>
</dbReference>
<dbReference type="InterPro" id="IPR046960">
    <property type="entry name" value="PPR_At4g14850-like_plant"/>
</dbReference>
<dbReference type="NCBIfam" id="TIGR00756">
    <property type="entry name" value="PPR"/>
    <property type="match status" value="5"/>
</dbReference>
<evidence type="ECO:0000313" key="4">
    <source>
        <dbReference type="Proteomes" id="UP000636800"/>
    </source>
</evidence>
<dbReference type="FunFam" id="1.25.40.10:FF:000344">
    <property type="entry name" value="Pentatricopeptide repeat-containing protein"/>
    <property type="match status" value="1"/>
</dbReference>
<keyword evidence="1" id="KW-0677">Repeat</keyword>
<evidence type="ECO:0000256" key="2">
    <source>
        <dbReference type="PROSITE-ProRule" id="PRU00708"/>
    </source>
</evidence>
<dbReference type="Pfam" id="PF01535">
    <property type="entry name" value="PPR"/>
    <property type="match status" value="7"/>
</dbReference>
<comment type="caution">
    <text evidence="3">The sequence shown here is derived from an EMBL/GenBank/DDBJ whole genome shotgun (WGS) entry which is preliminary data.</text>
</comment>
<feature type="repeat" description="PPR" evidence="2">
    <location>
        <begin position="288"/>
        <end position="322"/>
    </location>
</feature>
<feature type="repeat" description="PPR" evidence="2">
    <location>
        <begin position="350"/>
        <end position="384"/>
    </location>
</feature>
<dbReference type="PROSITE" id="PS51375">
    <property type="entry name" value="PPR"/>
    <property type="match status" value="6"/>
</dbReference>
<dbReference type="InterPro" id="IPR011990">
    <property type="entry name" value="TPR-like_helical_dom_sf"/>
</dbReference>
<protein>
    <recommendedName>
        <fullName evidence="5">Pentatricopeptide repeat-containing protein</fullName>
    </recommendedName>
</protein>
<feature type="repeat" description="PPR" evidence="2">
    <location>
        <begin position="54"/>
        <end position="88"/>
    </location>
</feature>
<dbReference type="PANTHER" id="PTHR47926:SF433">
    <property type="entry name" value="PENTATRICOPEPTIDE REPEAT-CONTAINING PROTEIN"/>
    <property type="match status" value="1"/>
</dbReference>
<dbReference type="OrthoDB" id="442677at2759"/>
<feature type="repeat" description="PPR" evidence="2">
    <location>
        <begin position="116"/>
        <end position="150"/>
    </location>
</feature>
<dbReference type="Pfam" id="PF20431">
    <property type="entry name" value="E_motif"/>
    <property type="match status" value="1"/>
</dbReference>
<evidence type="ECO:0008006" key="5">
    <source>
        <dbReference type="Google" id="ProtNLM"/>
    </source>
</evidence>
<reference evidence="3 4" key="1">
    <citation type="journal article" date="2020" name="Nat. Food">
        <title>A phased Vanilla planifolia genome enables genetic improvement of flavour and production.</title>
        <authorList>
            <person name="Hasing T."/>
            <person name="Tang H."/>
            <person name="Brym M."/>
            <person name="Khazi F."/>
            <person name="Huang T."/>
            <person name="Chambers A.H."/>
        </authorList>
    </citation>
    <scope>NUCLEOTIDE SEQUENCE [LARGE SCALE GENOMIC DNA]</scope>
    <source>
        <tissue evidence="3">Leaf</tissue>
    </source>
</reference>
<gene>
    <name evidence="3" type="ORF">HPP92_027064</name>
</gene>
<evidence type="ECO:0000256" key="1">
    <source>
        <dbReference type="ARBA" id="ARBA00022737"/>
    </source>
</evidence>
<dbReference type="FunFam" id="1.25.40.10:FF:000442">
    <property type="entry name" value="Pentatricopeptide repeat-containing protein At3g49710"/>
    <property type="match status" value="1"/>
</dbReference>
<organism evidence="3 4">
    <name type="scientific">Vanilla planifolia</name>
    <name type="common">Vanilla</name>
    <dbReference type="NCBI Taxonomy" id="51239"/>
    <lineage>
        <taxon>Eukaryota</taxon>
        <taxon>Viridiplantae</taxon>
        <taxon>Streptophyta</taxon>
        <taxon>Embryophyta</taxon>
        <taxon>Tracheophyta</taxon>
        <taxon>Spermatophyta</taxon>
        <taxon>Magnoliopsida</taxon>
        <taxon>Liliopsida</taxon>
        <taxon>Asparagales</taxon>
        <taxon>Orchidaceae</taxon>
        <taxon>Vanilloideae</taxon>
        <taxon>Vanilleae</taxon>
        <taxon>Vanilla</taxon>
    </lineage>
</organism>
<name>A0A835PDL9_VANPL</name>
<evidence type="ECO:0000313" key="3">
    <source>
        <dbReference type="EMBL" id="KAG0450089.1"/>
    </source>
</evidence>
<dbReference type="InterPro" id="IPR046848">
    <property type="entry name" value="E_motif"/>
</dbReference>
<proteinExistence type="predicted"/>
<dbReference type="FunFam" id="1.25.40.10:FF:000366">
    <property type="entry name" value="Pentatricopeptide (PPR) repeat-containing protein"/>
    <property type="match status" value="1"/>
</dbReference>
<dbReference type="InterPro" id="IPR002885">
    <property type="entry name" value="PPR_rpt"/>
</dbReference>
<dbReference type="Proteomes" id="UP000636800">
    <property type="component" value="Unassembled WGS sequence"/>
</dbReference>
<keyword evidence="4" id="KW-1185">Reference proteome</keyword>